<protein>
    <submittedName>
        <fullName evidence="6">Membrane-bound PQQ-dependent dehydrogenase, glucose/quinate/shikimate family</fullName>
        <ecNumber evidence="6">1.1.-.-</ecNumber>
    </submittedName>
</protein>
<gene>
    <name evidence="6" type="ORF">ABVT11_07610</name>
</gene>
<dbReference type="InterPro" id="IPR017511">
    <property type="entry name" value="PQQ_mDH"/>
</dbReference>
<dbReference type="CDD" id="cd10280">
    <property type="entry name" value="PQQ_mGDH"/>
    <property type="match status" value="1"/>
</dbReference>
<dbReference type="InterPro" id="IPR018391">
    <property type="entry name" value="PQQ_b-propeller_rpt"/>
</dbReference>
<dbReference type="EMBL" id="JBEWLZ010000003">
    <property type="protein sequence ID" value="MET1489690.1"/>
    <property type="molecule type" value="Genomic_DNA"/>
</dbReference>
<dbReference type="GO" id="GO:0016491">
    <property type="term" value="F:oxidoreductase activity"/>
    <property type="evidence" value="ECO:0007669"/>
    <property type="project" value="UniProtKB-KW"/>
</dbReference>
<evidence type="ECO:0000256" key="4">
    <source>
        <dbReference type="SAM" id="Phobius"/>
    </source>
</evidence>
<dbReference type="InterPro" id="IPR002372">
    <property type="entry name" value="PQQ_rpt_dom"/>
</dbReference>
<feature type="transmembrane region" description="Helical" evidence="4">
    <location>
        <begin position="101"/>
        <end position="119"/>
    </location>
</feature>
<comment type="similarity">
    <text evidence="2">Belongs to the bacterial PQQ dehydrogenase family.</text>
</comment>
<accession>A0ABV2CP78</accession>
<comment type="caution">
    <text evidence="6">The sequence shown here is derived from an EMBL/GenBank/DDBJ whole genome shotgun (WGS) entry which is preliminary data.</text>
</comment>
<evidence type="ECO:0000313" key="7">
    <source>
        <dbReference type="Proteomes" id="UP001548590"/>
    </source>
</evidence>
<name>A0ABV2CP78_9RHOO</name>
<keyword evidence="3 6" id="KW-0560">Oxidoreductase</keyword>
<feature type="transmembrane region" description="Helical" evidence="4">
    <location>
        <begin position="70"/>
        <end position="89"/>
    </location>
</feature>
<evidence type="ECO:0000256" key="3">
    <source>
        <dbReference type="ARBA" id="ARBA00023002"/>
    </source>
</evidence>
<evidence type="ECO:0000256" key="2">
    <source>
        <dbReference type="ARBA" id="ARBA00008156"/>
    </source>
</evidence>
<reference evidence="6 7" key="1">
    <citation type="submission" date="2024-07" db="EMBL/GenBank/DDBJ databases">
        <title>Uliginosibacterium paludis KCTC:42655.</title>
        <authorList>
            <person name="Kim M.K."/>
        </authorList>
    </citation>
    <scope>NUCLEOTIDE SEQUENCE [LARGE SCALE GENOMIC DNA]</scope>
    <source>
        <strain evidence="6 7">KCTC 42655</strain>
    </source>
</reference>
<feature type="transmembrane region" description="Helical" evidence="4">
    <location>
        <begin position="126"/>
        <end position="143"/>
    </location>
</feature>
<feature type="transmembrane region" description="Helical" evidence="4">
    <location>
        <begin position="16"/>
        <end position="40"/>
    </location>
</feature>
<comment type="cofactor">
    <cofactor evidence="1">
        <name>pyrroloquinoline quinone</name>
        <dbReference type="ChEBI" id="CHEBI:58442"/>
    </cofactor>
</comment>
<evidence type="ECO:0000313" key="6">
    <source>
        <dbReference type="EMBL" id="MET1489690.1"/>
    </source>
</evidence>
<dbReference type="Gene3D" id="2.140.10.10">
    <property type="entry name" value="Quinoprotein alcohol dehydrogenase-like superfamily"/>
    <property type="match status" value="2"/>
</dbReference>
<keyword evidence="7" id="KW-1185">Reference proteome</keyword>
<dbReference type="Pfam" id="PF01011">
    <property type="entry name" value="PQQ"/>
    <property type="match status" value="1"/>
</dbReference>
<evidence type="ECO:0000259" key="5">
    <source>
        <dbReference type="Pfam" id="PF01011"/>
    </source>
</evidence>
<dbReference type="SMART" id="SM00564">
    <property type="entry name" value="PQQ"/>
    <property type="match status" value="5"/>
</dbReference>
<evidence type="ECO:0000256" key="1">
    <source>
        <dbReference type="ARBA" id="ARBA00001931"/>
    </source>
</evidence>
<proteinExistence type="inferred from homology"/>
<dbReference type="PANTHER" id="PTHR32303">
    <property type="entry name" value="QUINOPROTEIN ALCOHOL DEHYDROGENASE (CYTOCHROME C)"/>
    <property type="match status" value="1"/>
</dbReference>
<dbReference type="InterPro" id="IPR011047">
    <property type="entry name" value="Quinoprotein_ADH-like_sf"/>
</dbReference>
<keyword evidence="4" id="KW-0472">Membrane</keyword>
<organism evidence="6 7">
    <name type="scientific">Uliginosibacterium paludis</name>
    <dbReference type="NCBI Taxonomy" id="1615952"/>
    <lineage>
        <taxon>Bacteria</taxon>
        <taxon>Pseudomonadati</taxon>
        <taxon>Pseudomonadota</taxon>
        <taxon>Betaproteobacteria</taxon>
        <taxon>Rhodocyclales</taxon>
        <taxon>Zoogloeaceae</taxon>
        <taxon>Uliginosibacterium</taxon>
    </lineage>
</organism>
<sequence length="793" mass="85419">MADAAQGGSDPEDRHIVALATGSFVGALGLYMSIAGGWLAVSGGSLYYLIGGLMLMACGVMLARRHPAATPLYAAFLAATLVWALYEVGLDWWQLTPRVPLWFVIGGWLLLPGVCRALGTRPSRTLALVMILCVGTGLATLAANPHEVAGKWDGPYTPAPSGLAMAGADWPDYGGTSAGQRFSTLDQITPANVADLELAWHFRTGDAKNGGDPNETTDENTPIKIGNTLYACTPHSILIALDATEGTERWRFDPKIQSPVGFRHFAHMTCRGVSYHADPVAVSNNRPCASRIFLPTADARLMAVDARSGKVCEGFGDHGQIDLRRGIGAFKPGGYYSTSPPAVVGNVVVMGAHVTDNSSNDEPSGVIRAFDAKDGHELWYWDAGRPEDNSPLKPGERYLRNSPNMWSIMSADPALNLVYLPMGNQTPDQWGGERTPGAEMVSAGVVALDVRSGRMVWHYQFTHHDLWDMDVGGQPSLVDLQTPQGLRPALIASTKQGSIYVLDRRDGTPIFPVAEVPVPQGTVPDDHLSPTQPMSAVHFRPEPLTEASMWGATALDQLWCRLRFRSLRYEGPYTPPSLQGSIVYPGNFGVFDWGGVSIDPLRQLAIVSPAYMAFYSRLIPKGSDDGRREAVSEREGEQRVDGIPYDFDMGPLLSPLGLPCQAPPWGYVAAVDLRSGKTLWQHRNGTVRDNSPLPLPFRMGVPALGGMVSTAGGVSFLSGTLDQYLRAYDVATGTERFRARLPAGGQATPMTYQDARGRQLVVVVAGGHGSLGTKTGDHIMAWALPKEPGQPAR</sequence>
<keyword evidence="4" id="KW-0812">Transmembrane</keyword>
<dbReference type="SUPFAM" id="SSF50998">
    <property type="entry name" value="Quinoprotein alcohol dehydrogenase-like"/>
    <property type="match status" value="1"/>
</dbReference>
<feature type="transmembrane region" description="Helical" evidence="4">
    <location>
        <begin position="46"/>
        <end position="63"/>
    </location>
</feature>
<keyword evidence="4" id="KW-1133">Transmembrane helix</keyword>
<dbReference type="PANTHER" id="PTHR32303:SF4">
    <property type="entry name" value="QUINOPROTEIN GLUCOSE DEHYDROGENASE"/>
    <property type="match status" value="1"/>
</dbReference>
<dbReference type="Proteomes" id="UP001548590">
    <property type="component" value="Unassembled WGS sequence"/>
</dbReference>
<dbReference type="EC" id="1.1.-.-" evidence="6"/>
<dbReference type="RefSeq" id="WP_345925051.1">
    <property type="nucleotide sequence ID" value="NZ_JBDIVF010000002.1"/>
</dbReference>
<feature type="domain" description="Pyrrolo-quinoline quinone repeat" evidence="5">
    <location>
        <begin position="170"/>
        <end position="761"/>
    </location>
</feature>
<dbReference type="NCBIfam" id="TIGR03074">
    <property type="entry name" value="PQQ_membr_DH"/>
    <property type="match status" value="1"/>
</dbReference>